<reference evidence="7 8" key="1">
    <citation type="submission" date="2013-06" db="EMBL/GenBank/DDBJ databases">
        <title>Draft genome sequence of Thauera terpenica.</title>
        <authorList>
            <person name="Liu B."/>
            <person name="Frostegard A.H."/>
            <person name="Shapleigh J.P."/>
        </authorList>
    </citation>
    <scope>NUCLEOTIDE SEQUENCE [LARGE SCALE GENOMIC DNA]</scope>
    <source>
        <strain evidence="7 8">58Eu</strain>
    </source>
</reference>
<evidence type="ECO:0000313" key="8">
    <source>
        <dbReference type="Proteomes" id="UP000015455"/>
    </source>
</evidence>
<dbReference type="InterPro" id="IPR044068">
    <property type="entry name" value="CB"/>
</dbReference>
<dbReference type="SUPFAM" id="SSF56349">
    <property type="entry name" value="DNA breaking-rejoining enzymes"/>
    <property type="match status" value="1"/>
</dbReference>
<proteinExistence type="predicted"/>
<dbReference type="Pfam" id="PF00589">
    <property type="entry name" value="Phage_integrase"/>
    <property type="match status" value="1"/>
</dbReference>
<evidence type="ECO:0000259" key="6">
    <source>
        <dbReference type="PROSITE" id="PS51900"/>
    </source>
</evidence>
<dbReference type="InterPro" id="IPR013762">
    <property type="entry name" value="Integrase-like_cat_sf"/>
</dbReference>
<dbReference type="PROSITE" id="PS51900">
    <property type="entry name" value="CB"/>
    <property type="match status" value="1"/>
</dbReference>
<keyword evidence="3" id="KW-0233">DNA recombination</keyword>
<dbReference type="GO" id="GO:0003677">
    <property type="term" value="F:DNA binding"/>
    <property type="evidence" value="ECO:0007669"/>
    <property type="project" value="UniProtKB-UniRule"/>
</dbReference>
<dbReference type="PROSITE" id="PS51898">
    <property type="entry name" value="TYR_RECOMBINASE"/>
    <property type="match status" value="1"/>
</dbReference>
<dbReference type="PATRIC" id="fig|1348657.5.peg.2620"/>
<dbReference type="InterPro" id="IPR050090">
    <property type="entry name" value="Tyrosine_recombinase_XerCD"/>
</dbReference>
<evidence type="ECO:0000256" key="3">
    <source>
        <dbReference type="ARBA" id="ARBA00023172"/>
    </source>
</evidence>
<evidence type="ECO:0000259" key="5">
    <source>
        <dbReference type="PROSITE" id="PS51898"/>
    </source>
</evidence>
<sequence length="251" mass="28395">MASLKPADIARARDERLKEVSPTSVRRYLDTLSAVFEVARKDWELTTTNPVRSIRKPPPGRARERRVLPDEIVRIISATQSKDLPAVVVLAVETAMRRAEILGLEWSNVDLDRRIAYLPLTKNGDSRAVPLTLRAVEVLKAIPKRPDGKVFKHNGTSLSEAFRRAAARARQAYEHERQQAGATPEEIEEDNYLRDVRLHDCRHERVSTLVEAGFGLMEVAAISGHKTLQCLKRYTHVRTEHLISKLDAIRA</sequence>
<feature type="domain" description="Core-binding (CB)" evidence="6">
    <location>
        <begin position="1"/>
        <end position="40"/>
    </location>
</feature>
<accession>S9ZC77</accession>
<feature type="domain" description="Tyr recombinase" evidence="5">
    <location>
        <begin position="62"/>
        <end position="247"/>
    </location>
</feature>
<evidence type="ECO:0000256" key="2">
    <source>
        <dbReference type="ARBA" id="ARBA00023125"/>
    </source>
</evidence>
<dbReference type="PANTHER" id="PTHR30349:SF94">
    <property type="entry name" value="INTEGRASE_RECOMBINASE HI_1414-RELATED"/>
    <property type="match status" value="1"/>
</dbReference>
<dbReference type="Gene3D" id="1.10.443.10">
    <property type="entry name" value="Intergrase catalytic core"/>
    <property type="match status" value="1"/>
</dbReference>
<dbReference type="GO" id="GO:0015074">
    <property type="term" value="P:DNA integration"/>
    <property type="evidence" value="ECO:0007669"/>
    <property type="project" value="UniProtKB-KW"/>
</dbReference>
<dbReference type="GO" id="GO:0006310">
    <property type="term" value="P:DNA recombination"/>
    <property type="evidence" value="ECO:0007669"/>
    <property type="project" value="UniProtKB-KW"/>
</dbReference>
<keyword evidence="2 4" id="KW-0238">DNA-binding</keyword>
<dbReference type="InterPro" id="IPR011010">
    <property type="entry name" value="DNA_brk_join_enz"/>
</dbReference>
<dbReference type="InterPro" id="IPR010998">
    <property type="entry name" value="Integrase_recombinase_N"/>
</dbReference>
<dbReference type="PANTHER" id="PTHR30349">
    <property type="entry name" value="PHAGE INTEGRASE-RELATED"/>
    <property type="match status" value="1"/>
</dbReference>
<dbReference type="EMBL" id="ATJV01000069">
    <property type="protein sequence ID" value="EPZ14895.1"/>
    <property type="molecule type" value="Genomic_DNA"/>
</dbReference>
<dbReference type="Proteomes" id="UP000015455">
    <property type="component" value="Unassembled WGS sequence"/>
</dbReference>
<dbReference type="CDD" id="cd00796">
    <property type="entry name" value="INT_Rci_Hp1_C"/>
    <property type="match status" value="1"/>
</dbReference>
<dbReference type="AlphaFoldDB" id="S9ZC77"/>
<keyword evidence="1" id="KW-0229">DNA integration</keyword>
<dbReference type="Gene3D" id="1.10.150.130">
    <property type="match status" value="1"/>
</dbReference>
<dbReference type="InterPro" id="IPR002104">
    <property type="entry name" value="Integrase_catalytic"/>
</dbReference>
<comment type="caution">
    <text evidence="7">The sequence shown here is derived from an EMBL/GenBank/DDBJ whole genome shotgun (WGS) entry which is preliminary data.</text>
</comment>
<keyword evidence="8" id="KW-1185">Reference proteome</keyword>
<evidence type="ECO:0008006" key="9">
    <source>
        <dbReference type="Google" id="ProtNLM"/>
    </source>
</evidence>
<protein>
    <recommendedName>
        <fullName evidence="9">Tyr recombinase domain-containing protein</fullName>
    </recommendedName>
</protein>
<name>S9ZC77_9RHOO</name>
<gene>
    <name evidence="7" type="ORF">M622_17705</name>
</gene>
<evidence type="ECO:0000256" key="1">
    <source>
        <dbReference type="ARBA" id="ARBA00022908"/>
    </source>
</evidence>
<organism evidence="7 8">
    <name type="scientific">Thauera terpenica 58Eu</name>
    <dbReference type="NCBI Taxonomy" id="1348657"/>
    <lineage>
        <taxon>Bacteria</taxon>
        <taxon>Pseudomonadati</taxon>
        <taxon>Pseudomonadota</taxon>
        <taxon>Betaproteobacteria</taxon>
        <taxon>Rhodocyclales</taxon>
        <taxon>Zoogloeaceae</taxon>
        <taxon>Thauera</taxon>
    </lineage>
</organism>
<dbReference type="eggNOG" id="COG0582">
    <property type="taxonomic scope" value="Bacteria"/>
</dbReference>
<dbReference type="STRING" id="1348657.M622_17705"/>
<evidence type="ECO:0000313" key="7">
    <source>
        <dbReference type="EMBL" id="EPZ14895.1"/>
    </source>
</evidence>
<evidence type="ECO:0000256" key="4">
    <source>
        <dbReference type="PROSITE-ProRule" id="PRU01248"/>
    </source>
</evidence>